<dbReference type="PANTHER" id="PTHR22990:SF15">
    <property type="entry name" value="F-BOX ONLY PROTEIN 10"/>
    <property type="match status" value="1"/>
</dbReference>
<dbReference type="PANTHER" id="PTHR22990">
    <property type="entry name" value="F-BOX ONLY PROTEIN"/>
    <property type="match status" value="1"/>
</dbReference>
<keyword evidence="4" id="KW-0472">Membrane</keyword>
<dbReference type="InterPro" id="IPR007742">
    <property type="entry name" value="NosD_dom"/>
</dbReference>
<dbReference type="SUPFAM" id="SSF51126">
    <property type="entry name" value="Pectin lyase-like"/>
    <property type="match status" value="1"/>
</dbReference>
<keyword evidence="7" id="KW-1185">Reference proteome</keyword>
<dbReference type="Proteomes" id="UP001556040">
    <property type="component" value="Unassembled WGS sequence"/>
</dbReference>
<evidence type="ECO:0000256" key="2">
    <source>
        <dbReference type="ARBA" id="ARBA00022737"/>
    </source>
</evidence>
<dbReference type="NCBIfam" id="TIGR03804">
    <property type="entry name" value="para_beta_helix"/>
    <property type="match status" value="4"/>
</dbReference>
<dbReference type="InterPro" id="IPR006626">
    <property type="entry name" value="PbH1"/>
</dbReference>
<reference evidence="6 7" key="1">
    <citation type="journal article" date="1979" name="Int. J. Syst. Evol. Microbiol.">
        <title>Bacillus globisporus subsp. marinus subsp. nov.</title>
        <authorList>
            <person name="Liu H."/>
        </authorList>
    </citation>
    <scope>NUCLEOTIDE SEQUENCE [LARGE SCALE GENOMIC DNA]</scope>
    <source>
        <strain evidence="6 7">DSM 1297</strain>
    </source>
</reference>
<evidence type="ECO:0000256" key="1">
    <source>
        <dbReference type="ARBA" id="ARBA00004906"/>
    </source>
</evidence>
<comment type="pathway">
    <text evidence="1">Protein modification; protein ubiquitination.</text>
</comment>
<dbReference type="InterPro" id="IPR022441">
    <property type="entry name" value="Para_beta_helix_rpt-2"/>
</dbReference>
<dbReference type="SMART" id="SM00722">
    <property type="entry name" value="CASH"/>
    <property type="match status" value="1"/>
</dbReference>
<organism evidence="6 7">
    <name type="scientific">Jeotgalibacillus marinus</name>
    <dbReference type="NCBI Taxonomy" id="86667"/>
    <lineage>
        <taxon>Bacteria</taxon>
        <taxon>Bacillati</taxon>
        <taxon>Bacillota</taxon>
        <taxon>Bacilli</taxon>
        <taxon>Bacillales</taxon>
        <taxon>Caryophanaceae</taxon>
        <taxon>Jeotgalibacillus</taxon>
    </lineage>
</organism>
<keyword evidence="2" id="KW-0677">Repeat</keyword>
<name>A0ABV3Q7D3_9BACL</name>
<dbReference type="InterPro" id="IPR011050">
    <property type="entry name" value="Pectin_lyase_fold/virulence"/>
</dbReference>
<keyword evidence="4" id="KW-1133">Transmembrane helix</keyword>
<protein>
    <submittedName>
        <fullName evidence="6">Right-handed parallel beta-helix repeat-containing protein</fullName>
    </submittedName>
</protein>
<dbReference type="Gene3D" id="2.160.20.10">
    <property type="entry name" value="Single-stranded right-handed beta-helix, Pectin lyase-like"/>
    <property type="match status" value="1"/>
</dbReference>
<accession>A0ABV3Q7D3</accession>
<proteinExistence type="predicted"/>
<comment type="caution">
    <text evidence="6">The sequence shown here is derived from an EMBL/GenBank/DDBJ whole genome shotgun (WGS) entry which is preliminary data.</text>
</comment>
<gene>
    <name evidence="6" type="ORF">AB1471_15840</name>
</gene>
<feature type="domain" description="Carbohydrate-binding/sugar hydrolysis" evidence="5">
    <location>
        <begin position="102"/>
        <end position="245"/>
    </location>
</feature>
<dbReference type="RefSeq" id="WP_367780737.1">
    <property type="nucleotide sequence ID" value="NZ_JBFMIA010000028.1"/>
</dbReference>
<evidence type="ECO:0000313" key="6">
    <source>
        <dbReference type="EMBL" id="MEW9503249.1"/>
    </source>
</evidence>
<evidence type="ECO:0000259" key="5">
    <source>
        <dbReference type="SMART" id="SM00722"/>
    </source>
</evidence>
<evidence type="ECO:0000256" key="3">
    <source>
        <dbReference type="ARBA" id="ARBA00022786"/>
    </source>
</evidence>
<dbReference type="InterPro" id="IPR051550">
    <property type="entry name" value="SCF-Subunits/Alg-Epimerases"/>
</dbReference>
<dbReference type="Pfam" id="PF05048">
    <property type="entry name" value="NosD"/>
    <property type="match status" value="1"/>
</dbReference>
<feature type="transmembrane region" description="Helical" evidence="4">
    <location>
        <begin position="12"/>
        <end position="34"/>
    </location>
</feature>
<sequence length="343" mass="36750">MKTSKNKCLVPAILLTFVGVLLIGVVIVAGILFFNEKVLMVPSVEFPEIQDAVDAAVEGDIILVKPKEDGTPYEENVEINTDNIKLIGVGKEKPVIDGETQGPDGITLIDISGVVVKNFIVRDFSNLGILLENSNGNMFKGNNVNNNAAGILVEGSNGNMFKKNTVNDHDVEGISLENSSDNMFKGNNVNDNLDGILLESSNDNMFKKNTSFHNAQAGIFLSNSSGNMFKGNTSNDNDEDGISLAGSDGNFFKGNIANDNGFDNDFNGFHVADSDGNMFTGNNANNNDFDGILLEDDTNDNDVFGNRAFGNGNLDIEDLNVTSPLNNFKGNKCGLSVPGEICD</sequence>
<keyword evidence="3" id="KW-0833">Ubl conjugation pathway</keyword>
<dbReference type="InterPro" id="IPR012334">
    <property type="entry name" value="Pectin_lyas_fold"/>
</dbReference>
<keyword evidence="4" id="KW-0812">Transmembrane</keyword>
<evidence type="ECO:0000313" key="7">
    <source>
        <dbReference type="Proteomes" id="UP001556040"/>
    </source>
</evidence>
<dbReference type="EMBL" id="JBFMIA010000028">
    <property type="protein sequence ID" value="MEW9503249.1"/>
    <property type="molecule type" value="Genomic_DNA"/>
</dbReference>
<evidence type="ECO:0000256" key="4">
    <source>
        <dbReference type="SAM" id="Phobius"/>
    </source>
</evidence>
<dbReference type="SMART" id="SM00710">
    <property type="entry name" value="PbH1"/>
    <property type="match status" value="8"/>
</dbReference>
<dbReference type="InterPro" id="IPR006633">
    <property type="entry name" value="Carb-bd_sugar_hydrolysis-dom"/>
</dbReference>